<protein>
    <recommendedName>
        <fullName evidence="3">SnoaL-like domain-containing protein</fullName>
    </recommendedName>
</protein>
<proteinExistence type="predicted"/>
<name>A0A9W7C2K3_9STRA</name>
<dbReference type="AlphaFoldDB" id="A0A9W7C2K3"/>
<dbReference type="SUPFAM" id="SSF54427">
    <property type="entry name" value="NTF2-like"/>
    <property type="match status" value="1"/>
</dbReference>
<dbReference type="OrthoDB" id="5440at2759"/>
<dbReference type="Gene3D" id="3.10.450.50">
    <property type="match status" value="1"/>
</dbReference>
<gene>
    <name evidence="1" type="ORF">TrLO_g10447</name>
</gene>
<evidence type="ECO:0000313" key="1">
    <source>
        <dbReference type="EMBL" id="GMI02057.1"/>
    </source>
</evidence>
<organism evidence="1 2">
    <name type="scientific">Triparma laevis f. longispina</name>
    <dbReference type="NCBI Taxonomy" id="1714387"/>
    <lineage>
        <taxon>Eukaryota</taxon>
        <taxon>Sar</taxon>
        <taxon>Stramenopiles</taxon>
        <taxon>Ochrophyta</taxon>
        <taxon>Bolidophyceae</taxon>
        <taxon>Parmales</taxon>
        <taxon>Triparmaceae</taxon>
        <taxon>Triparma</taxon>
    </lineage>
</organism>
<keyword evidence="2" id="KW-1185">Reference proteome</keyword>
<accession>A0A9W7C2K3</accession>
<dbReference type="GO" id="GO:0030638">
    <property type="term" value="P:polyketide metabolic process"/>
    <property type="evidence" value="ECO:0007669"/>
    <property type="project" value="InterPro"/>
</dbReference>
<dbReference type="InterPro" id="IPR032710">
    <property type="entry name" value="NTF2-like_dom_sf"/>
</dbReference>
<dbReference type="PANTHER" id="PTHR38436">
    <property type="entry name" value="POLYKETIDE CYCLASE SNOAL-LIKE DOMAIN"/>
    <property type="match status" value="1"/>
</dbReference>
<dbReference type="PANTHER" id="PTHR38436:SF3">
    <property type="entry name" value="CARBOXYMETHYLENEBUTENOLIDASE-RELATED"/>
    <property type="match status" value="1"/>
</dbReference>
<sequence>MATMVAHPHVNHVPTMIGGSDKDDVESFYANHFIYSNPKITKITLEPISLKVDDNQLAEELILVVEHTATFDWLAPNVQPTNKTTEFPLVALVKFATNDEGDWKVSHEHLYWDQASVLLQLGVLTWSDELDVTGAEQARKVR</sequence>
<dbReference type="InterPro" id="IPR009959">
    <property type="entry name" value="Cyclase_SnoaL-like"/>
</dbReference>
<dbReference type="Proteomes" id="UP001165122">
    <property type="component" value="Unassembled WGS sequence"/>
</dbReference>
<evidence type="ECO:0000313" key="2">
    <source>
        <dbReference type="Proteomes" id="UP001165122"/>
    </source>
</evidence>
<dbReference type="EMBL" id="BRXW01000039">
    <property type="protein sequence ID" value="GMI02057.1"/>
    <property type="molecule type" value="Genomic_DNA"/>
</dbReference>
<evidence type="ECO:0008006" key="3">
    <source>
        <dbReference type="Google" id="ProtNLM"/>
    </source>
</evidence>
<reference evidence="2" key="1">
    <citation type="journal article" date="2023" name="Commun. Biol.">
        <title>Genome analysis of Parmales, the sister group of diatoms, reveals the evolutionary specialization of diatoms from phago-mixotrophs to photoautotrophs.</title>
        <authorList>
            <person name="Ban H."/>
            <person name="Sato S."/>
            <person name="Yoshikawa S."/>
            <person name="Yamada K."/>
            <person name="Nakamura Y."/>
            <person name="Ichinomiya M."/>
            <person name="Sato N."/>
            <person name="Blanc-Mathieu R."/>
            <person name="Endo H."/>
            <person name="Kuwata A."/>
            <person name="Ogata H."/>
        </authorList>
    </citation>
    <scope>NUCLEOTIDE SEQUENCE [LARGE SCALE GENOMIC DNA]</scope>
    <source>
        <strain evidence="2">NIES 3700</strain>
    </source>
</reference>
<comment type="caution">
    <text evidence="1">The sequence shown here is derived from an EMBL/GenBank/DDBJ whole genome shotgun (WGS) entry which is preliminary data.</text>
</comment>